<dbReference type="GO" id="GO:0016787">
    <property type="term" value="F:hydrolase activity"/>
    <property type="evidence" value="ECO:0007669"/>
    <property type="project" value="InterPro"/>
</dbReference>
<evidence type="ECO:0000313" key="2">
    <source>
        <dbReference type="EMBL" id="MPL94483.1"/>
    </source>
</evidence>
<dbReference type="EMBL" id="VSSQ01000429">
    <property type="protein sequence ID" value="MPL94483.1"/>
    <property type="molecule type" value="Genomic_DNA"/>
</dbReference>
<protein>
    <recommendedName>
        <fullName evidence="1">Amidohydrolase-related domain-containing protein</fullName>
    </recommendedName>
</protein>
<organism evidence="2">
    <name type="scientific">bioreactor metagenome</name>
    <dbReference type="NCBI Taxonomy" id="1076179"/>
    <lineage>
        <taxon>unclassified sequences</taxon>
        <taxon>metagenomes</taxon>
        <taxon>ecological metagenomes</taxon>
    </lineage>
</organism>
<reference evidence="2" key="1">
    <citation type="submission" date="2019-08" db="EMBL/GenBank/DDBJ databases">
        <authorList>
            <person name="Kucharzyk K."/>
            <person name="Murdoch R.W."/>
            <person name="Higgins S."/>
            <person name="Loffler F."/>
        </authorList>
    </citation>
    <scope>NUCLEOTIDE SEQUENCE</scope>
</reference>
<dbReference type="InterPro" id="IPR006680">
    <property type="entry name" value="Amidohydro-rel"/>
</dbReference>
<dbReference type="PANTHER" id="PTHR43383:SF2">
    <property type="entry name" value="AMIDOHYDROLASE 2 FAMILY PROTEIN"/>
    <property type="match status" value="1"/>
</dbReference>
<dbReference type="Gene3D" id="3.20.20.140">
    <property type="entry name" value="Metal-dependent hydrolases"/>
    <property type="match status" value="1"/>
</dbReference>
<sequence length="423" mass="49415">MNRNFEILLDHVNQTEFVDTHEHLIDESERLNCVKPFIQCDDWTTILGLYAKFDLVSSGITQKETELVSSQEIPPLDKWRIIQPYWNRIRYTGYGQVFQHTINDLYGISELQENSILELQEKYAGYRKEGFYKETLKRASIKGCIVNPPGRPFKESELPDLLYQDIDAMGMIRMDFERLNENIVPQIAGLSDWLEIINWWFDKYADNAVGVKIGIAYFRRLDFKKASIETAEPLFSKKVQGEKLSETEEKTLQDFLFWYVIDLATKNRLPVKFHTGHHAMNNFMNLENVMFNPSDCANLCRLSPDTEFIFFHISYPYYEPMISLTKHYSNAIIDMCWSWTCNPIASVDFLKKYIVSSPINKIMVFGGDDLYIENLIGHAKIARRGISKALSELVDDKWITENDAFEIADTIMWKNAMEIYKIK</sequence>
<proteinExistence type="predicted"/>
<accession>A0A644VVV1</accession>
<dbReference type="InterPro" id="IPR032466">
    <property type="entry name" value="Metal_Hydrolase"/>
</dbReference>
<name>A0A644VVV1_9ZZZZ</name>
<comment type="caution">
    <text evidence="2">The sequence shown here is derived from an EMBL/GenBank/DDBJ whole genome shotgun (WGS) entry which is preliminary data.</text>
</comment>
<dbReference type="SUPFAM" id="SSF51556">
    <property type="entry name" value="Metallo-dependent hydrolases"/>
    <property type="match status" value="1"/>
</dbReference>
<feature type="domain" description="Amidohydrolase-related" evidence="1">
    <location>
        <begin position="196"/>
        <end position="421"/>
    </location>
</feature>
<dbReference type="Pfam" id="PF04909">
    <property type="entry name" value="Amidohydro_2"/>
    <property type="match status" value="1"/>
</dbReference>
<gene>
    <name evidence="2" type="ORF">SDC9_40637</name>
</gene>
<evidence type="ECO:0000259" key="1">
    <source>
        <dbReference type="Pfam" id="PF04909"/>
    </source>
</evidence>
<dbReference type="PANTHER" id="PTHR43383">
    <property type="entry name" value="NODULIN 6"/>
    <property type="match status" value="1"/>
</dbReference>
<dbReference type="AlphaFoldDB" id="A0A644VVV1"/>